<dbReference type="Proteomes" id="UP000295497">
    <property type="component" value="Chromosome"/>
</dbReference>
<name>A0A4P2QIA0_SORCE</name>
<proteinExistence type="predicted"/>
<sequence>MINRLTLVPIQVGIGCFLALSVGCTVETDLSEDIASYEEPLTAIATNVSALAWGSVSYVTCNSCWSCASSSSNPGAIFCSGKSKATCHDPDQVSSSGYWEPLFYCDNTCSNATSASYSDADRFVAMPSTSAGVSCGQIVTVCWNNRCSKATVRDLSDAAKWELNHGVMNALGAPVNSTISSGVSIHTGFPSAAPSSMYPSGSVSVSFPVTLQWGAVYPGTTYYQIDLKYSSGSGWVQLYGGFLNTAENANSMPGIGTNLPSGTGYSWRVRACNESGCGPWSTTAYFTHL</sequence>
<protein>
    <recommendedName>
        <fullName evidence="1">Fibronectin type-III domain-containing protein</fullName>
    </recommendedName>
</protein>
<feature type="domain" description="Fibronectin type-III" evidence="1">
    <location>
        <begin position="193"/>
        <end position="289"/>
    </location>
</feature>
<gene>
    <name evidence="2" type="ORF">SOCE836_011590</name>
</gene>
<organism evidence="2 3">
    <name type="scientific">Sorangium cellulosum</name>
    <name type="common">Polyangium cellulosum</name>
    <dbReference type="NCBI Taxonomy" id="56"/>
    <lineage>
        <taxon>Bacteria</taxon>
        <taxon>Pseudomonadati</taxon>
        <taxon>Myxococcota</taxon>
        <taxon>Polyangia</taxon>
        <taxon>Polyangiales</taxon>
        <taxon>Polyangiaceae</taxon>
        <taxon>Sorangium</taxon>
    </lineage>
</organism>
<evidence type="ECO:0000259" key="1">
    <source>
        <dbReference type="PROSITE" id="PS50853"/>
    </source>
</evidence>
<evidence type="ECO:0000313" key="3">
    <source>
        <dbReference type="Proteomes" id="UP000295497"/>
    </source>
</evidence>
<dbReference type="PROSITE" id="PS51257">
    <property type="entry name" value="PROKAR_LIPOPROTEIN"/>
    <property type="match status" value="1"/>
</dbReference>
<dbReference type="Gene3D" id="2.60.40.10">
    <property type="entry name" value="Immunoglobulins"/>
    <property type="match status" value="1"/>
</dbReference>
<dbReference type="PROSITE" id="PS50853">
    <property type="entry name" value="FN3"/>
    <property type="match status" value="1"/>
</dbReference>
<dbReference type="InterPro" id="IPR013783">
    <property type="entry name" value="Ig-like_fold"/>
</dbReference>
<reference evidence="2 3" key="1">
    <citation type="submission" date="2015-09" db="EMBL/GenBank/DDBJ databases">
        <title>Sorangium comparison.</title>
        <authorList>
            <person name="Zaburannyi N."/>
            <person name="Bunk B."/>
            <person name="Overmann J."/>
            <person name="Mueller R."/>
        </authorList>
    </citation>
    <scope>NUCLEOTIDE SEQUENCE [LARGE SCALE GENOMIC DNA]</scope>
    <source>
        <strain evidence="2 3">So ce836</strain>
    </source>
</reference>
<dbReference type="InterPro" id="IPR036116">
    <property type="entry name" value="FN3_sf"/>
</dbReference>
<dbReference type="AlphaFoldDB" id="A0A4P2QIA0"/>
<evidence type="ECO:0000313" key="2">
    <source>
        <dbReference type="EMBL" id="AUX29073.1"/>
    </source>
</evidence>
<dbReference type="CDD" id="cd00063">
    <property type="entry name" value="FN3"/>
    <property type="match status" value="1"/>
</dbReference>
<dbReference type="InterPro" id="IPR003961">
    <property type="entry name" value="FN3_dom"/>
</dbReference>
<accession>A0A4P2QIA0</accession>
<dbReference type="SUPFAM" id="SSF49265">
    <property type="entry name" value="Fibronectin type III"/>
    <property type="match status" value="1"/>
</dbReference>
<dbReference type="EMBL" id="CP012672">
    <property type="protein sequence ID" value="AUX29073.1"/>
    <property type="molecule type" value="Genomic_DNA"/>
</dbReference>